<evidence type="ECO:0000256" key="1">
    <source>
        <dbReference type="SAM" id="MobiDB-lite"/>
    </source>
</evidence>
<evidence type="ECO:0000313" key="3">
    <source>
        <dbReference type="Proteomes" id="UP001265746"/>
    </source>
</evidence>
<keyword evidence="3" id="KW-1185">Reference proteome</keyword>
<dbReference type="AlphaFoldDB" id="A0AAD9S7R3"/>
<name>A0AAD9S7R3_PHOAM</name>
<organism evidence="2 3">
    <name type="scientific">Phomopsis amygdali</name>
    <name type="common">Fusicoccum amygdali</name>
    <dbReference type="NCBI Taxonomy" id="1214568"/>
    <lineage>
        <taxon>Eukaryota</taxon>
        <taxon>Fungi</taxon>
        <taxon>Dikarya</taxon>
        <taxon>Ascomycota</taxon>
        <taxon>Pezizomycotina</taxon>
        <taxon>Sordariomycetes</taxon>
        <taxon>Sordariomycetidae</taxon>
        <taxon>Diaporthales</taxon>
        <taxon>Diaporthaceae</taxon>
        <taxon>Diaporthe</taxon>
    </lineage>
</organism>
<reference evidence="2" key="1">
    <citation type="submission" date="2023-06" db="EMBL/GenBank/DDBJ databases">
        <authorList>
            <person name="Noh H."/>
        </authorList>
    </citation>
    <scope>NUCLEOTIDE SEQUENCE</scope>
    <source>
        <strain evidence="2">DUCC20226</strain>
    </source>
</reference>
<feature type="compositionally biased region" description="Acidic residues" evidence="1">
    <location>
        <begin position="51"/>
        <end position="61"/>
    </location>
</feature>
<feature type="compositionally biased region" description="Basic and acidic residues" evidence="1">
    <location>
        <begin position="62"/>
        <end position="71"/>
    </location>
</feature>
<feature type="compositionally biased region" description="Polar residues" evidence="1">
    <location>
        <begin position="34"/>
        <end position="46"/>
    </location>
</feature>
<dbReference type="Proteomes" id="UP001265746">
    <property type="component" value="Unassembled WGS sequence"/>
</dbReference>
<gene>
    <name evidence="2" type="ORF">N8I77_010851</name>
</gene>
<protein>
    <submittedName>
        <fullName evidence="2">Uncharacterized protein</fullName>
    </submittedName>
</protein>
<proteinExistence type="predicted"/>
<evidence type="ECO:0000313" key="2">
    <source>
        <dbReference type="EMBL" id="KAK2601397.1"/>
    </source>
</evidence>
<accession>A0AAD9S7R3</accession>
<sequence>METLPVSSSSSQTLVHDASPKPPYQPDSHKNSIDDSSAPNDLQVTTAIECFVEEDKEDGSESEDKNEYYQEQHGDHWDEVVYWSPWTNWVHDGDGWPHNFMRSRELSKSNDELLNDSDNKRWLRKLSQFHRKDLPSLKVWAKGNPKLPLFKDDGTGDEYQLHLQPGLLAGLAKINCPKDMVPSPEDQNPWQHRADPLYQVRYRLPSDGAARREPASIPKFIIPLGKLAVRTSLREQWQTLCTKQEPPPTEITDYLVVIDAGHEDLPVWILVSQSILKDRMEHEGKDYPQLPIFNNALRNEEYGFDTACIFRSIRDLAQPDFSEACKLVGNTRSVADPRIMYVGEKRMAELSGMELPKDWSVTKPDEEILPEPVEADLDH</sequence>
<feature type="compositionally biased region" description="Polar residues" evidence="1">
    <location>
        <begin position="1"/>
        <end position="14"/>
    </location>
</feature>
<dbReference type="EMBL" id="JAUJFL010000006">
    <property type="protein sequence ID" value="KAK2601397.1"/>
    <property type="molecule type" value="Genomic_DNA"/>
</dbReference>
<feature type="region of interest" description="Disordered" evidence="1">
    <location>
        <begin position="1"/>
        <end position="71"/>
    </location>
</feature>
<comment type="caution">
    <text evidence="2">The sequence shown here is derived from an EMBL/GenBank/DDBJ whole genome shotgun (WGS) entry which is preliminary data.</text>
</comment>